<dbReference type="InterPro" id="IPR058238">
    <property type="entry name" value="Lant_leader_dom"/>
</dbReference>
<reference evidence="1 2" key="1">
    <citation type="submission" date="2018-03" db="EMBL/GenBank/DDBJ databases">
        <title>Genomic Encyclopedia of Type Strains, Phase III (KMG-III): the genomes of soil and plant-associated and newly described type strains.</title>
        <authorList>
            <person name="Whitman W."/>
        </authorList>
    </citation>
    <scope>NUCLEOTIDE SEQUENCE [LARGE SCALE GENOMIC DNA]</scope>
    <source>
        <strain evidence="1 2">CGMCC 1.12700</strain>
    </source>
</reference>
<gene>
    <name evidence="1" type="ORF">B0I18_11135</name>
</gene>
<dbReference type="AlphaFoldDB" id="A0A2P8CWY8"/>
<comment type="caution">
    <text evidence="1">The sequence shown here is derived from an EMBL/GenBank/DDBJ whole genome shotgun (WGS) entry which is preliminary data.</text>
</comment>
<dbReference type="RefSeq" id="WP_106524733.1">
    <property type="nucleotide sequence ID" value="NZ_PYGD01000011.1"/>
</dbReference>
<evidence type="ECO:0000313" key="2">
    <source>
        <dbReference type="Proteomes" id="UP000240572"/>
    </source>
</evidence>
<keyword evidence="2" id="KW-1185">Reference proteome</keyword>
<dbReference type="Proteomes" id="UP000240572">
    <property type="component" value="Unassembled WGS sequence"/>
</dbReference>
<protein>
    <submittedName>
        <fullName evidence="1">Uncharacterized protein</fullName>
    </submittedName>
</protein>
<evidence type="ECO:0000313" key="1">
    <source>
        <dbReference type="EMBL" id="PSK89481.1"/>
    </source>
</evidence>
<dbReference type="NCBIfam" id="NF038153">
    <property type="entry name" value="lant_leader_L1a"/>
    <property type="match status" value="1"/>
</dbReference>
<organism evidence="1 2">
    <name type="scientific">Taibaiella chishuiensis</name>
    <dbReference type="NCBI Taxonomy" id="1434707"/>
    <lineage>
        <taxon>Bacteria</taxon>
        <taxon>Pseudomonadati</taxon>
        <taxon>Bacteroidota</taxon>
        <taxon>Chitinophagia</taxon>
        <taxon>Chitinophagales</taxon>
        <taxon>Chitinophagaceae</taxon>
        <taxon>Taibaiella</taxon>
    </lineage>
</organism>
<accession>A0A2P8CWY8</accession>
<sequence>MKKKKIALKKLSLNKEVIAALDGVQQQRALGGGDSVIKWEMCNYSQQPSCNDNCVTVKGQTCEQLAFCIGTNNSCISCAGGTGCPTRPPYCQIGN</sequence>
<proteinExistence type="predicted"/>
<name>A0A2P8CWY8_9BACT</name>
<dbReference type="EMBL" id="PYGD01000011">
    <property type="protein sequence ID" value="PSK89481.1"/>
    <property type="molecule type" value="Genomic_DNA"/>
</dbReference>